<dbReference type="PANTHER" id="PTHR24020">
    <property type="entry name" value="COLLAGEN ALPHA"/>
    <property type="match status" value="1"/>
</dbReference>
<dbReference type="InterPro" id="IPR050525">
    <property type="entry name" value="ECM_Assembly_Org"/>
</dbReference>
<evidence type="ECO:0000313" key="3">
    <source>
        <dbReference type="EMBL" id="CAE1165059.1"/>
    </source>
</evidence>
<feature type="chain" id="PRO_5032282181" description="VWFA domain-containing protein" evidence="1">
    <location>
        <begin position="21"/>
        <end position="496"/>
    </location>
</feature>
<reference evidence="3" key="1">
    <citation type="submission" date="2021-01" db="EMBL/GenBank/DDBJ databases">
        <authorList>
            <person name="Li R."/>
            <person name="Bekaert M."/>
        </authorList>
    </citation>
    <scope>NUCLEOTIDE SEQUENCE</scope>
    <source>
        <strain evidence="3">Farmed</strain>
    </source>
</reference>
<dbReference type="OrthoDB" id="10256829at2759"/>
<evidence type="ECO:0000259" key="2">
    <source>
        <dbReference type="PROSITE" id="PS50234"/>
    </source>
</evidence>
<accession>A0A812B0D2</accession>
<dbReference type="SUPFAM" id="SSF53300">
    <property type="entry name" value="vWA-like"/>
    <property type="match status" value="2"/>
</dbReference>
<evidence type="ECO:0000256" key="1">
    <source>
        <dbReference type="SAM" id="SignalP"/>
    </source>
</evidence>
<keyword evidence="1" id="KW-0732">Signal</keyword>
<keyword evidence="4" id="KW-1185">Reference proteome</keyword>
<dbReference type="PANTHER" id="PTHR24020:SF20">
    <property type="entry name" value="PH DOMAIN-CONTAINING PROTEIN"/>
    <property type="match status" value="1"/>
</dbReference>
<dbReference type="Pfam" id="PF00092">
    <property type="entry name" value="VWA"/>
    <property type="match status" value="1"/>
</dbReference>
<protein>
    <recommendedName>
        <fullName evidence="2">VWFA domain-containing protein</fullName>
    </recommendedName>
</protein>
<dbReference type="InterPro" id="IPR002035">
    <property type="entry name" value="VWF_A"/>
</dbReference>
<dbReference type="AlphaFoldDB" id="A0A812B0D2"/>
<evidence type="ECO:0000313" key="4">
    <source>
        <dbReference type="Proteomes" id="UP000597762"/>
    </source>
</evidence>
<feature type="domain" description="VWFA" evidence="2">
    <location>
        <begin position="38"/>
        <end position="215"/>
    </location>
</feature>
<proteinExistence type="predicted"/>
<dbReference type="InterPro" id="IPR036465">
    <property type="entry name" value="vWFA_dom_sf"/>
</dbReference>
<dbReference type="EMBL" id="CAHIKZ030000269">
    <property type="protein sequence ID" value="CAE1165059.1"/>
    <property type="molecule type" value="Genomic_DNA"/>
</dbReference>
<feature type="domain" description="VWFA" evidence="2">
    <location>
        <begin position="258"/>
        <end position="486"/>
    </location>
</feature>
<dbReference type="PRINTS" id="PR00453">
    <property type="entry name" value="VWFADOMAIN"/>
</dbReference>
<dbReference type="CDD" id="cd01450">
    <property type="entry name" value="vWFA_subfamily_ECM"/>
    <property type="match status" value="1"/>
</dbReference>
<gene>
    <name evidence="3" type="ORF">SPHA_8295</name>
</gene>
<dbReference type="Gene3D" id="3.40.50.410">
    <property type="entry name" value="von Willebrand factor, type A domain"/>
    <property type="match status" value="2"/>
</dbReference>
<comment type="caution">
    <text evidence="3">The sequence shown here is derived from an EMBL/GenBank/DDBJ whole genome shotgun (WGS) entry which is preliminary data.</text>
</comment>
<dbReference type="SMART" id="SM00327">
    <property type="entry name" value="VWA"/>
    <property type="match status" value="2"/>
</dbReference>
<feature type="signal peptide" evidence="1">
    <location>
        <begin position="1"/>
        <end position="20"/>
    </location>
</feature>
<sequence>MANSCIYTFLFSALFIPVLGIRRELNESHMNCSGTPAEIIFMIDSSTSIWPPHFGKQIKFVQDMIEQFDVGPGPDQIRIGVVSFSNNAHVDIHLRESTNKRDLLARVGRIKQISGNTNISDALYMTMKEVLWSNNGARQGVKKFGILMTDGRSQNRTATQIAADYCRQSGIDLFVIGIGHRIDYKELLAISSLPTEKFLIFSPTYNSLITIENQLKIRACNFVLTAENNRLFESDLMALPALSPTPSEENVCWNKKADVFFLLDSSSSIKMNNFQKQSTTKILTYKACTAANQTLPRDHDTCYSSEETEVIFMIAATHLGFAKTKQVLRSITEVVDRLGTHSPFTVGTLFDDCPANQEVWPGSIDNKQELINRILNFKYRPLSSLFHRLESSHEEMSSQSSTGGDIRKVAVLFIDHTMDLNERELHKEVNEVILEGTQIYVVVIGKKVNMPLLQQNIARGNVNSIIVVPSYDTLVDMMPSRLLSRLCKRPFNVVET</sequence>
<organism evidence="3 4">
    <name type="scientific">Acanthosepion pharaonis</name>
    <name type="common">Pharaoh cuttlefish</name>
    <name type="synonym">Sepia pharaonis</name>
    <dbReference type="NCBI Taxonomy" id="158019"/>
    <lineage>
        <taxon>Eukaryota</taxon>
        <taxon>Metazoa</taxon>
        <taxon>Spiralia</taxon>
        <taxon>Lophotrochozoa</taxon>
        <taxon>Mollusca</taxon>
        <taxon>Cephalopoda</taxon>
        <taxon>Coleoidea</taxon>
        <taxon>Decapodiformes</taxon>
        <taxon>Sepiida</taxon>
        <taxon>Sepiina</taxon>
        <taxon>Sepiidae</taxon>
        <taxon>Acanthosepion</taxon>
    </lineage>
</organism>
<name>A0A812B0D2_ACAPH</name>
<dbReference type="Proteomes" id="UP000597762">
    <property type="component" value="Unassembled WGS sequence"/>
</dbReference>
<dbReference type="PROSITE" id="PS50234">
    <property type="entry name" value="VWFA"/>
    <property type="match status" value="2"/>
</dbReference>